<comment type="function">
    <text evidence="2">Secreted tripeptidyl-peptidase which degrades proteins at acidic pHs and is involved in virulence.</text>
</comment>
<evidence type="ECO:0000256" key="1">
    <source>
        <dbReference type="ARBA" id="ARBA00001910"/>
    </source>
</evidence>
<evidence type="ECO:0000256" key="10">
    <source>
        <dbReference type="ARBA" id="ARBA00022825"/>
    </source>
</evidence>
<evidence type="ECO:0000256" key="3">
    <source>
        <dbReference type="ARBA" id="ARBA00004239"/>
    </source>
</evidence>
<keyword evidence="6 15" id="KW-0645">Protease</keyword>
<evidence type="ECO:0000259" key="16">
    <source>
        <dbReference type="PROSITE" id="PS51695"/>
    </source>
</evidence>
<keyword evidence="12" id="KW-0843">Virulence</keyword>
<evidence type="ECO:0000256" key="8">
    <source>
        <dbReference type="ARBA" id="ARBA00022729"/>
    </source>
</evidence>
<evidence type="ECO:0000313" key="17">
    <source>
        <dbReference type="EMBL" id="CAA7270109.1"/>
    </source>
</evidence>
<dbReference type="Pfam" id="PF00082">
    <property type="entry name" value="Peptidase_S8"/>
    <property type="match status" value="1"/>
</dbReference>
<dbReference type="InterPro" id="IPR000209">
    <property type="entry name" value="Peptidase_S8/S53_dom"/>
</dbReference>
<dbReference type="GO" id="GO:0008240">
    <property type="term" value="F:tripeptidyl-peptidase activity"/>
    <property type="evidence" value="ECO:0007669"/>
    <property type="project" value="UniProtKB-EC"/>
</dbReference>
<dbReference type="Pfam" id="PF09286">
    <property type="entry name" value="Pro-kuma_activ"/>
    <property type="match status" value="1"/>
</dbReference>
<dbReference type="Gene3D" id="3.40.50.200">
    <property type="entry name" value="Peptidase S8/S53 domain"/>
    <property type="match status" value="1"/>
</dbReference>
<keyword evidence="14" id="KW-0325">Glycoprotein</keyword>
<dbReference type="SUPFAM" id="SSF52743">
    <property type="entry name" value="Subtilisin-like"/>
    <property type="match status" value="1"/>
</dbReference>
<dbReference type="GO" id="GO:0005576">
    <property type="term" value="C:extracellular region"/>
    <property type="evidence" value="ECO:0007669"/>
    <property type="project" value="UniProtKB-SubCell"/>
</dbReference>
<feature type="binding site" evidence="15">
    <location>
        <position position="651"/>
    </location>
    <ligand>
        <name>Ca(2+)</name>
        <dbReference type="ChEBI" id="CHEBI:29108"/>
    </ligand>
</feature>
<dbReference type="EMBL" id="CACVBS010000085">
    <property type="protein sequence ID" value="CAA7270109.1"/>
    <property type="molecule type" value="Genomic_DNA"/>
</dbReference>
<feature type="binding site" evidence="15">
    <location>
        <position position="649"/>
    </location>
    <ligand>
        <name>Ca(2+)</name>
        <dbReference type="ChEBI" id="CHEBI:29108"/>
    </ligand>
</feature>
<dbReference type="PROSITE" id="PS51695">
    <property type="entry name" value="SEDOLISIN"/>
    <property type="match status" value="1"/>
</dbReference>
<comment type="catalytic activity">
    <reaction evidence="1">
        <text>Release of an N-terminal tripeptide from a polypeptide.</text>
        <dbReference type="EC" id="3.4.14.10"/>
    </reaction>
</comment>
<dbReference type="SUPFAM" id="SSF54897">
    <property type="entry name" value="Protease propeptides/inhibitors"/>
    <property type="match status" value="1"/>
</dbReference>
<evidence type="ECO:0000256" key="13">
    <source>
        <dbReference type="ARBA" id="ARBA00023145"/>
    </source>
</evidence>
<feature type="active site" description="Charge relay system" evidence="15">
    <location>
        <position position="587"/>
    </location>
</feature>
<comment type="cofactor">
    <cofactor evidence="15">
        <name>Ca(2+)</name>
        <dbReference type="ChEBI" id="CHEBI:29108"/>
    </cofactor>
    <text evidence="15">Binds 1 Ca(2+) ion per subunit.</text>
</comment>
<dbReference type="PANTHER" id="PTHR14218:SF19">
    <property type="entry name" value="SERINE PROTEASE AORO, PUTATIVE (AFU_ORTHOLOGUE AFUA_6G10250)-RELATED"/>
    <property type="match status" value="1"/>
</dbReference>
<feature type="active site" description="Charge relay system" evidence="15">
    <location>
        <position position="338"/>
    </location>
</feature>
<keyword evidence="7 15" id="KW-0479">Metal-binding</keyword>
<feature type="active site" description="Charge relay system" evidence="15">
    <location>
        <position position="334"/>
    </location>
</feature>
<comment type="caution">
    <text evidence="17">The sequence shown here is derived from an EMBL/GenBank/DDBJ whole genome shotgun (WGS) entry which is preliminary data.</text>
</comment>
<keyword evidence="13" id="KW-0865">Zymogen</keyword>
<evidence type="ECO:0000256" key="2">
    <source>
        <dbReference type="ARBA" id="ARBA00002451"/>
    </source>
</evidence>
<keyword evidence="11 15" id="KW-0106">Calcium</keyword>
<accession>A0A8S0VUF0</accession>
<keyword evidence="9 15" id="KW-0378">Hydrolase</keyword>
<dbReference type="CDD" id="cd11377">
    <property type="entry name" value="Pro-peptidase_S53"/>
    <property type="match status" value="1"/>
</dbReference>
<organism evidence="17 18">
    <name type="scientific">Cyclocybe aegerita</name>
    <name type="common">Black poplar mushroom</name>
    <name type="synonym">Agrocybe aegerita</name>
    <dbReference type="NCBI Taxonomy" id="1973307"/>
    <lineage>
        <taxon>Eukaryota</taxon>
        <taxon>Fungi</taxon>
        <taxon>Dikarya</taxon>
        <taxon>Basidiomycota</taxon>
        <taxon>Agaricomycotina</taxon>
        <taxon>Agaricomycetes</taxon>
        <taxon>Agaricomycetidae</taxon>
        <taxon>Agaricales</taxon>
        <taxon>Agaricineae</taxon>
        <taxon>Bolbitiaceae</taxon>
        <taxon>Cyclocybe</taxon>
    </lineage>
</organism>
<evidence type="ECO:0000313" key="18">
    <source>
        <dbReference type="Proteomes" id="UP000467700"/>
    </source>
</evidence>
<keyword evidence="10 15" id="KW-0720">Serine protease</keyword>
<evidence type="ECO:0000256" key="4">
    <source>
        <dbReference type="ARBA" id="ARBA00012462"/>
    </source>
</evidence>
<keyword evidence="8" id="KW-0732">Signal</keyword>
<dbReference type="AlphaFoldDB" id="A0A8S0VUF0"/>
<dbReference type="InterPro" id="IPR050819">
    <property type="entry name" value="Tripeptidyl-peptidase_I"/>
</dbReference>
<dbReference type="SMART" id="SM00944">
    <property type="entry name" value="Pro-kuma_activ"/>
    <property type="match status" value="1"/>
</dbReference>
<dbReference type="EC" id="3.4.14.10" evidence="4"/>
<dbReference type="PANTHER" id="PTHR14218">
    <property type="entry name" value="PROTEASE S8 TRIPEPTIDYL PEPTIDASE I CLN2"/>
    <property type="match status" value="1"/>
</dbReference>
<dbReference type="GO" id="GO:0004252">
    <property type="term" value="F:serine-type endopeptidase activity"/>
    <property type="evidence" value="ECO:0007669"/>
    <property type="project" value="UniProtKB-UniRule"/>
</dbReference>
<dbReference type="FunFam" id="3.40.50.200:FF:000015">
    <property type="entry name" value="Tripeptidyl peptidase A"/>
    <property type="match status" value="1"/>
</dbReference>
<evidence type="ECO:0000256" key="5">
    <source>
        <dbReference type="ARBA" id="ARBA00022525"/>
    </source>
</evidence>
<keyword evidence="5" id="KW-0964">Secreted</keyword>
<reference evidence="17 18" key="1">
    <citation type="submission" date="2020-01" db="EMBL/GenBank/DDBJ databases">
        <authorList>
            <person name="Gupta K D."/>
        </authorList>
    </citation>
    <scope>NUCLEOTIDE SEQUENCE [LARGE SCALE GENOMIC DNA]</scope>
</reference>
<comment type="subcellular location">
    <subcellularLocation>
        <location evidence="3">Secreted</location>
        <location evidence="3">Extracellular space</location>
    </subcellularLocation>
</comment>
<evidence type="ECO:0000256" key="11">
    <source>
        <dbReference type="ARBA" id="ARBA00022837"/>
    </source>
</evidence>
<feature type="binding site" evidence="15">
    <location>
        <position position="631"/>
    </location>
    <ligand>
        <name>Ca(2+)</name>
        <dbReference type="ChEBI" id="CHEBI:29108"/>
    </ligand>
</feature>
<dbReference type="GO" id="GO:0006508">
    <property type="term" value="P:proteolysis"/>
    <property type="evidence" value="ECO:0007669"/>
    <property type="project" value="UniProtKB-KW"/>
</dbReference>
<feature type="domain" description="Peptidase S53" evidence="16">
    <location>
        <begin position="257"/>
        <end position="671"/>
    </location>
</feature>
<protein>
    <recommendedName>
        <fullName evidence="4">tripeptidyl-peptidase II</fullName>
        <ecNumber evidence="4">3.4.14.10</ecNumber>
    </recommendedName>
</protein>
<name>A0A8S0VUF0_CYCAE</name>
<dbReference type="InterPro" id="IPR030400">
    <property type="entry name" value="Sedolisin_dom"/>
</dbReference>
<feature type="binding site" evidence="15">
    <location>
        <position position="630"/>
    </location>
    <ligand>
        <name>Ca(2+)</name>
        <dbReference type="ChEBI" id="CHEBI:29108"/>
    </ligand>
</feature>
<dbReference type="OrthoDB" id="409122at2759"/>
<evidence type="ECO:0000256" key="12">
    <source>
        <dbReference type="ARBA" id="ARBA00023026"/>
    </source>
</evidence>
<dbReference type="Proteomes" id="UP000467700">
    <property type="component" value="Unassembled WGS sequence"/>
</dbReference>
<evidence type="ECO:0000256" key="15">
    <source>
        <dbReference type="PROSITE-ProRule" id="PRU01032"/>
    </source>
</evidence>
<evidence type="ECO:0000256" key="6">
    <source>
        <dbReference type="ARBA" id="ARBA00022670"/>
    </source>
</evidence>
<gene>
    <name evidence="17" type="ORF">AAE3_LOCUS12326</name>
</gene>
<keyword evidence="18" id="KW-1185">Reference proteome</keyword>
<sequence length="672" mass="73277">MRIASCGYFPYSYKGSRRRASPQASPDHRPSTLEEMRFTPVFLHLFMLLSSGVAAQASYIPHETRSHIPAGWILARRYETSELLPLRFGLKQSNMDRLEEMLNDISHPESPNYGNHWTPAQVAKTFAPSHETVTTVRNWLIKEGFDAKRVKVSATRGWIQLNATVEEAERLLKTQYNVYTHQDGEQHIASNSYYLPKHVSLHVEIVTPSIHFDSVLRKRGGSSVPAKKIGLPGVGITPKTTGTIKSLWDELKNCDQFITPICLRVLYGLVYEPLAASKNSFGIVEYTPQAYLQSDLDMFNRNFSTALVGKSPKLVSIDGGIVQTIQSGFDYNGESNLDLQYAMNLVNMFGDKQEVTLYQVGDIPQGASFNNLLDALDGSYCTFQGGDDPFQDGIYPDDYPNGYHHPTDCGIAKPANVISTSYGYNEADLSPFYTARQCAEYAKLGLMGVTVIYSSGDNGVAGNGDLCLNTDGSQTDSGTIFNPGFPSSCPYITSVGATQVNPGAKVTDPEGACEQVIYSGGGFSNHFPMPDYQKKAVGNYLKIHRPTYSPEIWNATGTSRAFPDISANGANYVVAVDGKFSRVFGTSASAPVVGSILTMVNDARLAIGKKPIGFINPTIYSDFFSGAFNDITSGGNQGCGTPGFTAVPGWDPVSGLGTPSFPKLLVRWLLLP</sequence>
<dbReference type="GO" id="GO:0046872">
    <property type="term" value="F:metal ion binding"/>
    <property type="evidence" value="ECO:0007669"/>
    <property type="project" value="UniProtKB-UniRule"/>
</dbReference>
<proteinExistence type="predicted"/>
<dbReference type="InterPro" id="IPR015366">
    <property type="entry name" value="S53_propep"/>
</dbReference>
<dbReference type="CDD" id="cd04056">
    <property type="entry name" value="Peptidases_S53"/>
    <property type="match status" value="1"/>
</dbReference>
<evidence type="ECO:0000256" key="7">
    <source>
        <dbReference type="ARBA" id="ARBA00022723"/>
    </source>
</evidence>
<dbReference type="InterPro" id="IPR036852">
    <property type="entry name" value="Peptidase_S8/S53_dom_sf"/>
</dbReference>
<evidence type="ECO:0000256" key="14">
    <source>
        <dbReference type="ARBA" id="ARBA00023180"/>
    </source>
</evidence>
<evidence type="ECO:0000256" key="9">
    <source>
        <dbReference type="ARBA" id="ARBA00022801"/>
    </source>
</evidence>